<feature type="binding site" evidence="1">
    <location>
        <position position="127"/>
    </location>
    <ligand>
        <name>Mg(2+)</name>
        <dbReference type="ChEBI" id="CHEBI:18420"/>
        <label>1</label>
    </ligand>
</feature>
<dbReference type="InterPro" id="IPR001607">
    <property type="entry name" value="Znf_UBP"/>
</dbReference>
<reference evidence="5" key="1">
    <citation type="submission" date="2021-01" db="EMBL/GenBank/DDBJ databases">
        <authorList>
            <person name="Corre E."/>
            <person name="Pelletier E."/>
            <person name="Niang G."/>
            <person name="Scheremetjew M."/>
            <person name="Finn R."/>
            <person name="Kale V."/>
            <person name="Holt S."/>
            <person name="Cochrane G."/>
            <person name="Meng A."/>
            <person name="Brown T."/>
            <person name="Cohen L."/>
        </authorList>
    </citation>
    <scope>NUCLEOTIDE SEQUENCE</scope>
    <source>
        <strain evidence="5">CCCM811</strain>
    </source>
</reference>
<dbReference type="Pfam" id="PF02148">
    <property type="entry name" value="zf-UBP"/>
    <property type="match status" value="1"/>
</dbReference>
<feature type="region of interest" description="Disordered" evidence="3">
    <location>
        <begin position="427"/>
        <end position="456"/>
    </location>
</feature>
<dbReference type="InterPro" id="IPR005502">
    <property type="entry name" value="Ribosyl_crysJ1"/>
</dbReference>
<organism evidence="5">
    <name type="scientific">Lotharella globosa</name>
    <dbReference type="NCBI Taxonomy" id="91324"/>
    <lineage>
        <taxon>Eukaryota</taxon>
        <taxon>Sar</taxon>
        <taxon>Rhizaria</taxon>
        <taxon>Cercozoa</taxon>
        <taxon>Chlorarachniophyceae</taxon>
        <taxon>Lotharella</taxon>
    </lineage>
</organism>
<dbReference type="InterPro" id="IPR036705">
    <property type="entry name" value="Ribosyl_crysJ1_sf"/>
</dbReference>
<evidence type="ECO:0000313" key="5">
    <source>
        <dbReference type="EMBL" id="CAE0650708.1"/>
    </source>
</evidence>
<evidence type="ECO:0000256" key="1">
    <source>
        <dbReference type="PIRSR" id="PIRSR605502-1"/>
    </source>
</evidence>
<feature type="binding site" evidence="1">
    <location>
        <position position="129"/>
    </location>
    <ligand>
        <name>Mg(2+)</name>
        <dbReference type="ChEBI" id="CHEBI:18420"/>
        <label>1</label>
    </ligand>
</feature>
<gene>
    <name evidence="5" type="ORF">LGLO00237_LOCUS4465</name>
</gene>
<accession>A0A7S3YG86</accession>
<sequence>MGNQQGAENLGPAKPEDVAKVMKFPDGLDEYVRSKVERGSLTRYSILKKGDPDAAELEKKIDSKSLSEKESRAIGCLIGNAVGDALGAPLEFSAVRYGSTELEDMLQEEVWHKQGYNRFRLKPGQWTDDASMGLCIADNLLVHPGKFNPHDLRLRFLNWWEFGYNNAFGYDDNRRFGKGSVGLGGNIGSSMREFAVRRTEYTTAGDRKTSGNGSLMRNGAVPARFWSDPTTGMDVAYRQSKTTHQGDEAAECCRLLTHVCCAAINTPGKVDIKAILDNLPSTFKSSIYSIQCLAAGKQEERHEDNDGLSLADRNWTWKREDFKFAPGRSRQMPGYIGSYAMDNLSMSLHCIYNTYSAKEAMLYCANMRGDSDSVCAVVGQLAGAVYGLEAIPKSWIDCVEKWDGGGTIKLRGYKLFKLGKSSGTKSEAKISAKESKKSPAKSESKRSLSKSGKAEAVPMDTTDQAGAASGYAEAIHSCEHAAKHIAAITPNEAKLALVDVKCKTCKEADQKNLWVCMATKEVFCGRFAQGCMLKYAKKEGHNIAMCLGDLSFWCYACDSYLHHLTIRPVYDAYNAWHQGKFGEPLAAPFNKP</sequence>
<feature type="binding site" evidence="1">
    <location>
        <position position="370"/>
    </location>
    <ligand>
        <name>Mg(2+)</name>
        <dbReference type="ChEBI" id="CHEBI:18420"/>
        <label>1</label>
    </ligand>
</feature>
<dbReference type="PANTHER" id="PTHR16222">
    <property type="entry name" value="ADP-RIBOSYLGLYCOHYDROLASE"/>
    <property type="match status" value="1"/>
</dbReference>
<keyword evidence="1" id="KW-0460">Magnesium</keyword>
<dbReference type="Pfam" id="PF03747">
    <property type="entry name" value="ADP_ribosyl_GH"/>
    <property type="match status" value="1"/>
</dbReference>
<dbReference type="Gene3D" id="3.30.40.10">
    <property type="entry name" value="Zinc/RING finger domain, C3HC4 (zinc finger)"/>
    <property type="match status" value="1"/>
</dbReference>
<evidence type="ECO:0000256" key="3">
    <source>
        <dbReference type="SAM" id="MobiDB-lite"/>
    </source>
</evidence>
<dbReference type="Gene3D" id="1.10.4080.10">
    <property type="entry name" value="ADP-ribosylation/Crystallin J1"/>
    <property type="match status" value="1"/>
</dbReference>
<comment type="cofactor">
    <cofactor evidence="1">
        <name>Mg(2+)</name>
        <dbReference type="ChEBI" id="CHEBI:18420"/>
    </cofactor>
    <text evidence="1">Binds 2 magnesium ions per subunit.</text>
</comment>
<evidence type="ECO:0000259" key="4">
    <source>
        <dbReference type="PROSITE" id="PS50271"/>
    </source>
</evidence>
<dbReference type="EMBL" id="HBIV01006142">
    <property type="protein sequence ID" value="CAE0650708.1"/>
    <property type="molecule type" value="Transcribed_RNA"/>
</dbReference>
<proteinExistence type="predicted"/>
<dbReference type="SUPFAM" id="SSF101478">
    <property type="entry name" value="ADP-ribosylglycohydrolase"/>
    <property type="match status" value="1"/>
</dbReference>
<feature type="compositionally biased region" description="Basic and acidic residues" evidence="3">
    <location>
        <begin position="427"/>
        <end position="446"/>
    </location>
</feature>
<keyword evidence="2" id="KW-0863">Zinc-finger</keyword>
<name>A0A7S3YG86_9EUKA</name>
<dbReference type="AlphaFoldDB" id="A0A7S3YG86"/>
<feature type="binding site" evidence="1">
    <location>
        <position position="128"/>
    </location>
    <ligand>
        <name>Mg(2+)</name>
        <dbReference type="ChEBI" id="CHEBI:18420"/>
        <label>1</label>
    </ligand>
</feature>
<dbReference type="SUPFAM" id="SSF57850">
    <property type="entry name" value="RING/U-box"/>
    <property type="match status" value="1"/>
</dbReference>
<dbReference type="GO" id="GO:0008270">
    <property type="term" value="F:zinc ion binding"/>
    <property type="evidence" value="ECO:0007669"/>
    <property type="project" value="UniProtKB-KW"/>
</dbReference>
<dbReference type="InterPro" id="IPR050792">
    <property type="entry name" value="ADP-ribosylglycohydrolase"/>
</dbReference>
<feature type="domain" description="UBP-type" evidence="4">
    <location>
        <begin position="480"/>
        <end position="577"/>
    </location>
</feature>
<feature type="binding site" evidence="1">
    <location>
        <position position="373"/>
    </location>
    <ligand>
        <name>Mg(2+)</name>
        <dbReference type="ChEBI" id="CHEBI:18420"/>
        <label>1</label>
    </ligand>
</feature>
<dbReference type="PANTHER" id="PTHR16222:SF12">
    <property type="entry name" value="ADP-RIBOSYLGLYCOHYDROLASE-RELATED"/>
    <property type="match status" value="1"/>
</dbReference>
<keyword evidence="2" id="KW-0862">Zinc</keyword>
<feature type="binding site" evidence="1">
    <location>
        <position position="372"/>
    </location>
    <ligand>
        <name>Mg(2+)</name>
        <dbReference type="ChEBI" id="CHEBI:18420"/>
        <label>1</label>
    </ligand>
</feature>
<protein>
    <recommendedName>
        <fullName evidence="4">UBP-type domain-containing protein</fullName>
    </recommendedName>
</protein>
<keyword evidence="1" id="KW-0479">Metal-binding</keyword>
<dbReference type="PROSITE" id="PS50271">
    <property type="entry name" value="ZF_UBP"/>
    <property type="match status" value="1"/>
</dbReference>
<dbReference type="InterPro" id="IPR013083">
    <property type="entry name" value="Znf_RING/FYVE/PHD"/>
</dbReference>
<evidence type="ECO:0000256" key="2">
    <source>
        <dbReference type="PROSITE-ProRule" id="PRU00502"/>
    </source>
</evidence>